<evidence type="ECO:0000256" key="3">
    <source>
        <dbReference type="ARBA" id="ARBA00022840"/>
    </source>
</evidence>
<dbReference type="SUPFAM" id="SSF52402">
    <property type="entry name" value="Adenine nucleotide alpha hydrolases-like"/>
    <property type="match status" value="2"/>
</dbReference>
<proteinExistence type="inferred from homology"/>
<gene>
    <name evidence="5" type="ORF">GCM10025874_08360</name>
</gene>
<dbReference type="AlphaFoldDB" id="A0AA37XA86"/>
<sequence length="277" mass="28667">MKEIIVAVPPQGAVDRALDWAVRRAVERRLPLRLVSVVGGAIGVVGEGPVVEAAVAAAEERLRGLRDGLQRDGLSIGHTVLRGDPARELRQISEGAETLVIGSDFRGADGPPRGGLGLRVASLAASPVVVVPERPLGERSGVVVGVDGSPISEAAVAFAAAEAERLGEPLVAVSAWSPIPAPLHSVVNAAEYLEAVAALTEEQLALALAGLAQDHPDLRVERRTEQGRAADVLGHAARSARLVVVGTHGRGAIARALLGSVSQEVLQRLDTVTAIVR</sequence>
<reference evidence="5 6" key="1">
    <citation type="journal article" date="2014" name="Int. J. Syst. Evol. Microbiol.">
        <title>Complete genome sequence of Corynebacterium casei LMG S-19264T (=DSM 44701T), isolated from a smear-ripened cheese.</title>
        <authorList>
            <consortium name="US DOE Joint Genome Institute (JGI-PGF)"/>
            <person name="Walter F."/>
            <person name="Albersmeier A."/>
            <person name="Kalinowski J."/>
            <person name="Ruckert C."/>
        </authorList>
    </citation>
    <scope>NUCLEOTIDE SEQUENCE [LARGE SCALE GENOMIC DNA]</scope>
    <source>
        <strain evidence="5 6">NBRC 112289</strain>
    </source>
</reference>
<dbReference type="Pfam" id="PF00582">
    <property type="entry name" value="Usp"/>
    <property type="match status" value="2"/>
</dbReference>
<evidence type="ECO:0000256" key="1">
    <source>
        <dbReference type="ARBA" id="ARBA00008791"/>
    </source>
</evidence>
<feature type="domain" description="UspA" evidence="4">
    <location>
        <begin position="2"/>
        <end position="132"/>
    </location>
</feature>
<protein>
    <submittedName>
        <fullName evidence="5">Universal stress protein</fullName>
    </submittedName>
</protein>
<organism evidence="5 6">
    <name type="scientific">Arenivirga flava</name>
    <dbReference type="NCBI Taxonomy" id="1930060"/>
    <lineage>
        <taxon>Bacteria</taxon>
        <taxon>Bacillati</taxon>
        <taxon>Actinomycetota</taxon>
        <taxon>Actinomycetes</taxon>
        <taxon>Micrococcales</taxon>
        <taxon>Microbacteriaceae</taxon>
        <taxon>Arenivirga</taxon>
    </lineage>
</organism>
<dbReference type="GO" id="GO:0005524">
    <property type="term" value="F:ATP binding"/>
    <property type="evidence" value="ECO:0007669"/>
    <property type="project" value="UniProtKB-KW"/>
</dbReference>
<name>A0AA37XA86_9MICO</name>
<dbReference type="PANTHER" id="PTHR46268:SF27">
    <property type="entry name" value="UNIVERSAL STRESS PROTEIN RV2623"/>
    <property type="match status" value="1"/>
</dbReference>
<dbReference type="EMBL" id="BSUL01000001">
    <property type="protein sequence ID" value="GMA27583.1"/>
    <property type="molecule type" value="Genomic_DNA"/>
</dbReference>
<dbReference type="Gene3D" id="3.40.50.620">
    <property type="entry name" value="HUPs"/>
    <property type="match status" value="2"/>
</dbReference>
<evidence type="ECO:0000313" key="5">
    <source>
        <dbReference type="EMBL" id="GMA27583.1"/>
    </source>
</evidence>
<evidence type="ECO:0000313" key="6">
    <source>
        <dbReference type="Proteomes" id="UP001157160"/>
    </source>
</evidence>
<evidence type="ECO:0000256" key="2">
    <source>
        <dbReference type="ARBA" id="ARBA00022741"/>
    </source>
</evidence>
<evidence type="ECO:0000259" key="4">
    <source>
        <dbReference type="Pfam" id="PF00582"/>
    </source>
</evidence>
<keyword evidence="2" id="KW-0547">Nucleotide-binding</keyword>
<dbReference type="Proteomes" id="UP001157160">
    <property type="component" value="Unassembled WGS sequence"/>
</dbReference>
<comment type="similarity">
    <text evidence="1">Belongs to the universal stress protein A family.</text>
</comment>
<dbReference type="InterPro" id="IPR014729">
    <property type="entry name" value="Rossmann-like_a/b/a_fold"/>
</dbReference>
<keyword evidence="6" id="KW-1185">Reference proteome</keyword>
<comment type="caution">
    <text evidence="5">The sequence shown here is derived from an EMBL/GenBank/DDBJ whole genome shotgun (WGS) entry which is preliminary data.</text>
</comment>
<dbReference type="InterPro" id="IPR006016">
    <property type="entry name" value="UspA"/>
</dbReference>
<dbReference type="InterPro" id="IPR006015">
    <property type="entry name" value="Universal_stress_UspA"/>
</dbReference>
<dbReference type="RefSeq" id="WP_284230296.1">
    <property type="nucleotide sequence ID" value="NZ_BSUL01000001.1"/>
</dbReference>
<dbReference type="PRINTS" id="PR01438">
    <property type="entry name" value="UNVRSLSTRESS"/>
</dbReference>
<feature type="domain" description="UspA" evidence="4">
    <location>
        <begin position="142"/>
        <end position="277"/>
    </location>
</feature>
<keyword evidence="3" id="KW-0067">ATP-binding</keyword>
<accession>A0AA37XA86</accession>
<dbReference type="PANTHER" id="PTHR46268">
    <property type="entry name" value="STRESS RESPONSE PROTEIN NHAX"/>
    <property type="match status" value="1"/>
</dbReference>